<evidence type="ECO:0000313" key="1">
    <source>
        <dbReference type="EMBL" id="KAG0152204.1"/>
    </source>
</evidence>
<comment type="caution">
    <text evidence="1">The sequence shown here is derived from an EMBL/GenBank/DDBJ whole genome shotgun (WGS) entry which is preliminary data.</text>
</comment>
<organism evidence="1 2">
    <name type="scientific">Cronartium quercuum f. sp. fusiforme G11</name>
    <dbReference type="NCBI Taxonomy" id="708437"/>
    <lineage>
        <taxon>Eukaryota</taxon>
        <taxon>Fungi</taxon>
        <taxon>Dikarya</taxon>
        <taxon>Basidiomycota</taxon>
        <taxon>Pucciniomycotina</taxon>
        <taxon>Pucciniomycetes</taxon>
        <taxon>Pucciniales</taxon>
        <taxon>Coleosporiaceae</taxon>
        <taxon>Cronartium</taxon>
    </lineage>
</organism>
<dbReference type="OrthoDB" id="10627397at2759"/>
<dbReference type="EMBL" id="MU167209">
    <property type="protein sequence ID" value="KAG0152204.1"/>
    <property type="molecule type" value="Genomic_DNA"/>
</dbReference>
<gene>
    <name evidence="1" type="ORF">CROQUDRAFT_315970</name>
</gene>
<sequence length="117" mass="13422">MIEADPALCLDEVHDCMYNETSVYAELLDIVNDLKEHLKLTHKKVQKVHPNQCPVKQAQYIYTISNLETKWLVFAGKSLESLWNIKRLLLCLSVCNFQMKALLSKISCTMTMAESTD</sequence>
<dbReference type="PANTHER" id="PTHR48472">
    <property type="entry name" value="TC1-LIKE TRANSPOSASE DDE DOMAIN-CONTAINING PROTEIN"/>
    <property type="match status" value="1"/>
</dbReference>
<accession>A0A9P6NUK2</accession>
<proteinExistence type="predicted"/>
<keyword evidence="2" id="KW-1185">Reference proteome</keyword>
<dbReference type="AlphaFoldDB" id="A0A9P6NUK2"/>
<protein>
    <submittedName>
        <fullName evidence="1">Uncharacterized protein</fullName>
    </submittedName>
</protein>
<reference evidence="1" key="1">
    <citation type="submission" date="2013-11" db="EMBL/GenBank/DDBJ databases">
        <title>Genome sequence of the fusiform rust pathogen reveals effectors for host alternation and coevolution with pine.</title>
        <authorList>
            <consortium name="DOE Joint Genome Institute"/>
            <person name="Smith K."/>
            <person name="Pendleton A."/>
            <person name="Kubisiak T."/>
            <person name="Anderson C."/>
            <person name="Salamov A."/>
            <person name="Aerts A."/>
            <person name="Riley R."/>
            <person name="Clum A."/>
            <person name="Lindquist E."/>
            <person name="Ence D."/>
            <person name="Campbell M."/>
            <person name="Kronenberg Z."/>
            <person name="Feau N."/>
            <person name="Dhillon B."/>
            <person name="Hamelin R."/>
            <person name="Burleigh J."/>
            <person name="Smith J."/>
            <person name="Yandell M."/>
            <person name="Nelson C."/>
            <person name="Grigoriev I."/>
            <person name="Davis J."/>
        </authorList>
    </citation>
    <scope>NUCLEOTIDE SEQUENCE</scope>
    <source>
        <strain evidence="1">G11</strain>
    </source>
</reference>
<evidence type="ECO:0000313" key="2">
    <source>
        <dbReference type="Proteomes" id="UP000886653"/>
    </source>
</evidence>
<dbReference type="Proteomes" id="UP000886653">
    <property type="component" value="Unassembled WGS sequence"/>
</dbReference>
<dbReference type="PANTHER" id="PTHR48472:SF1">
    <property type="entry name" value="TC1-LIKE TRANSPOSASE DDE DOMAIN-CONTAINING PROTEIN"/>
    <property type="match status" value="1"/>
</dbReference>
<name>A0A9P6NUK2_9BASI</name>